<dbReference type="Pfam" id="PF00903">
    <property type="entry name" value="Glyoxalase"/>
    <property type="match status" value="1"/>
</dbReference>
<dbReference type="Proteomes" id="UP000095759">
    <property type="component" value="Unassembled WGS sequence"/>
</dbReference>
<dbReference type="OrthoDB" id="115162at2"/>
<keyword evidence="1" id="KW-0479">Metal-binding</keyword>
<dbReference type="Gene3D" id="3.10.180.10">
    <property type="entry name" value="2,3-Dihydroxybiphenyl 1,2-Dioxygenase, domain 1"/>
    <property type="match status" value="1"/>
</dbReference>
<reference evidence="3 4" key="1">
    <citation type="submission" date="2016-08" db="EMBL/GenBank/DDBJ databases">
        <title>Complete genome sequence of Streptomyces agglomeratus strain 6-3-2, a novel anti-MRSA actinomycete isolated from Wuli of Tebit, China.</title>
        <authorList>
            <person name="Chen X."/>
        </authorList>
    </citation>
    <scope>NUCLEOTIDE SEQUENCE [LARGE SCALE GENOMIC DNA]</scope>
    <source>
        <strain evidence="3 4">6-3-2</strain>
    </source>
</reference>
<dbReference type="PANTHER" id="PTHR36113">
    <property type="entry name" value="LYASE, PUTATIVE-RELATED-RELATED"/>
    <property type="match status" value="1"/>
</dbReference>
<dbReference type="STRING" id="285458.BGM19_20280"/>
<proteinExistence type="predicted"/>
<comment type="caution">
    <text evidence="3">The sequence shown here is derived from an EMBL/GenBank/DDBJ whole genome shotgun (WGS) entry which is preliminary data.</text>
</comment>
<dbReference type="CDD" id="cd06587">
    <property type="entry name" value="VOC"/>
    <property type="match status" value="1"/>
</dbReference>
<dbReference type="InterPro" id="IPR051332">
    <property type="entry name" value="Fosfomycin_Res_Enzymes"/>
</dbReference>
<dbReference type="InterPro" id="IPR037523">
    <property type="entry name" value="VOC_core"/>
</dbReference>
<keyword evidence="4" id="KW-1185">Reference proteome</keyword>
<evidence type="ECO:0000256" key="1">
    <source>
        <dbReference type="ARBA" id="ARBA00022723"/>
    </source>
</evidence>
<evidence type="ECO:0000259" key="2">
    <source>
        <dbReference type="PROSITE" id="PS51819"/>
    </source>
</evidence>
<protein>
    <recommendedName>
        <fullName evidence="2">VOC domain-containing protein</fullName>
    </recommendedName>
</protein>
<dbReference type="AlphaFoldDB" id="A0A1E5P8K2"/>
<name>A0A1E5P8K2_9ACTN</name>
<organism evidence="3 4">
    <name type="scientific">Streptomyces agglomeratus</name>
    <dbReference type="NCBI Taxonomy" id="285458"/>
    <lineage>
        <taxon>Bacteria</taxon>
        <taxon>Bacillati</taxon>
        <taxon>Actinomycetota</taxon>
        <taxon>Actinomycetes</taxon>
        <taxon>Kitasatosporales</taxon>
        <taxon>Streptomycetaceae</taxon>
        <taxon>Streptomyces</taxon>
    </lineage>
</organism>
<dbReference type="RefSeq" id="WP_069932731.1">
    <property type="nucleotide sequence ID" value="NZ_MEHJ01000001.1"/>
</dbReference>
<sequence>MPEVLGIGHITLTVSDVKRSAEFYNRVLDTQTVLDVEDEYGPFVVDASPSFVLGFRKHEATSQADVFAPSRVGLDHCGFHVADRGQLEAWEARLDEQGVSHSGIVEDPYGLHLSFKDPDNIALEFFCPPEQG</sequence>
<feature type="domain" description="VOC" evidence="2">
    <location>
        <begin position="6"/>
        <end position="128"/>
    </location>
</feature>
<dbReference type="PROSITE" id="PS51819">
    <property type="entry name" value="VOC"/>
    <property type="match status" value="1"/>
</dbReference>
<evidence type="ECO:0000313" key="3">
    <source>
        <dbReference type="EMBL" id="OEJ25886.1"/>
    </source>
</evidence>
<dbReference type="GO" id="GO:0046872">
    <property type="term" value="F:metal ion binding"/>
    <property type="evidence" value="ECO:0007669"/>
    <property type="project" value="UniProtKB-KW"/>
</dbReference>
<dbReference type="EMBL" id="MEHJ01000001">
    <property type="protein sequence ID" value="OEJ25886.1"/>
    <property type="molecule type" value="Genomic_DNA"/>
</dbReference>
<accession>A0A1E5P8K2</accession>
<dbReference type="InterPro" id="IPR029068">
    <property type="entry name" value="Glyas_Bleomycin-R_OHBP_Dase"/>
</dbReference>
<dbReference type="PANTHER" id="PTHR36113:SF6">
    <property type="entry name" value="FOSFOMYCIN RESISTANCE PROTEIN FOSX"/>
    <property type="match status" value="1"/>
</dbReference>
<dbReference type="InterPro" id="IPR004360">
    <property type="entry name" value="Glyas_Fos-R_dOase_dom"/>
</dbReference>
<evidence type="ECO:0000313" key="4">
    <source>
        <dbReference type="Proteomes" id="UP000095759"/>
    </source>
</evidence>
<dbReference type="SUPFAM" id="SSF54593">
    <property type="entry name" value="Glyoxalase/Bleomycin resistance protein/Dihydroxybiphenyl dioxygenase"/>
    <property type="match status" value="1"/>
</dbReference>
<gene>
    <name evidence="3" type="ORF">AS594_16655</name>
</gene>